<keyword evidence="12" id="KW-1185">Reference proteome</keyword>
<evidence type="ECO:0000256" key="9">
    <source>
        <dbReference type="ARBA" id="ARBA00047371"/>
    </source>
</evidence>
<protein>
    <recommendedName>
        <fullName evidence="3 10">Phosphoenolpyruvate carboxykinase (ATP)</fullName>
        <shortName evidence="10">PCK</shortName>
        <shortName evidence="10">PEP carboxykinase</shortName>
        <shortName evidence="10">PEPCK</shortName>
        <ecNumber evidence="3 10">4.1.1.49</ecNumber>
    </recommendedName>
</protein>
<dbReference type="GO" id="GO:0005524">
    <property type="term" value="F:ATP binding"/>
    <property type="evidence" value="ECO:0007669"/>
    <property type="project" value="UniProtKB-UniRule"/>
</dbReference>
<dbReference type="Gene3D" id="3.40.449.10">
    <property type="entry name" value="Phosphoenolpyruvate Carboxykinase, domain 1"/>
    <property type="match status" value="1"/>
</dbReference>
<dbReference type="SUPFAM" id="SSF68923">
    <property type="entry name" value="PEP carboxykinase N-terminal domain"/>
    <property type="match status" value="1"/>
</dbReference>
<feature type="binding site" evidence="10">
    <location>
        <position position="215"/>
    </location>
    <ligand>
        <name>ATP</name>
        <dbReference type="ChEBI" id="CHEBI:30616"/>
    </ligand>
</feature>
<dbReference type="EC" id="4.1.1.49" evidence="3 10"/>
<dbReference type="HAMAP" id="MF_00453">
    <property type="entry name" value="PEPCK_ATP"/>
    <property type="match status" value="1"/>
</dbReference>
<dbReference type="EMBL" id="FMWL01000001">
    <property type="protein sequence ID" value="SCZ76574.1"/>
    <property type="molecule type" value="Genomic_DNA"/>
</dbReference>
<evidence type="ECO:0000256" key="3">
    <source>
        <dbReference type="ARBA" id="ARBA00012363"/>
    </source>
</evidence>
<evidence type="ECO:0000256" key="8">
    <source>
        <dbReference type="ARBA" id="ARBA00023239"/>
    </source>
</evidence>
<comment type="subcellular location">
    <subcellularLocation>
        <location evidence="10">Cytoplasm</location>
    </subcellularLocation>
</comment>
<dbReference type="Proteomes" id="UP000199208">
    <property type="component" value="Unassembled WGS sequence"/>
</dbReference>
<dbReference type="Gene3D" id="2.170.8.10">
    <property type="entry name" value="Phosphoenolpyruvate Carboxykinase, domain 2"/>
    <property type="match status" value="1"/>
</dbReference>
<keyword evidence="8 10" id="KW-0456">Lyase</keyword>
<keyword evidence="6 10" id="KW-0210">Decarboxylase</keyword>
<dbReference type="GO" id="GO:0016301">
    <property type="term" value="F:kinase activity"/>
    <property type="evidence" value="ECO:0007669"/>
    <property type="project" value="UniProtKB-KW"/>
</dbReference>
<comment type="catalytic activity">
    <reaction evidence="9 10">
        <text>oxaloacetate + ATP = phosphoenolpyruvate + ADP + CO2</text>
        <dbReference type="Rhea" id="RHEA:18617"/>
        <dbReference type="ChEBI" id="CHEBI:16452"/>
        <dbReference type="ChEBI" id="CHEBI:16526"/>
        <dbReference type="ChEBI" id="CHEBI:30616"/>
        <dbReference type="ChEBI" id="CHEBI:58702"/>
        <dbReference type="ChEBI" id="CHEBI:456216"/>
        <dbReference type="EC" id="4.1.1.49"/>
    </reaction>
</comment>
<dbReference type="InterPro" id="IPR013035">
    <property type="entry name" value="PEP_carboxykinase_C"/>
</dbReference>
<gene>
    <name evidence="10" type="primary">pckA</name>
    <name evidence="11" type="ORF">SAMN03080599_00309</name>
</gene>
<feature type="binding site" evidence="10">
    <location>
        <begin position="231"/>
        <end position="239"/>
    </location>
    <ligand>
        <name>ATP</name>
        <dbReference type="ChEBI" id="CHEBI:30616"/>
    </ligand>
</feature>
<evidence type="ECO:0000256" key="7">
    <source>
        <dbReference type="ARBA" id="ARBA00022840"/>
    </source>
</evidence>
<feature type="binding site" evidence="10">
    <location>
        <position position="317"/>
    </location>
    <ligand>
        <name>ATP</name>
        <dbReference type="ChEBI" id="CHEBI:30616"/>
    </ligand>
</feature>
<feature type="binding site" evidence="10">
    <location>
        <position position="215"/>
    </location>
    <ligand>
        <name>Mn(2+)</name>
        <dbReference type="ChEBI" id="CHEBI:29035"/>
    </ligand>
</feature>
<evidence type="ECO:0000313" key="11">
    <source>
        <dbReference type="EMBL" id="SCZ76574.1"/>
    </source>
</evidence>
<dbReference type="NCBIfam" id="TIGR00224">
    <property type="entry name" value="pckA"/>
    <property type="match status" value="1"/>
</dbReference>
<keyword evidence="11" id="KW-0670">Pyruvate</keyword>
<feature type="binding site" evidence="10">
    <location>
        <position position="196"/>
    </location>
    <ligand>
        <name>Mn(2+)</name>
        <dbReference type="ChEBI" id="CHEBI:29035"/>
    </ligand>
</feature>
<dbReference type="PROSITE" id="PS00532">
    <property type="entry name" value="PEPCK_ATP"/>
    <property type="match status" value="1"/>
</dbReference>
<comment type="cofactor">
    <cofactor evidence="10">
        <name>Mn(2+)</name>
        <dbReference type="ChEBI" id="CHEBI:29035"/>
    </cofactor>
    <text evidence="10">Binds 1 Mn(2+) ion per subunit.</text>
</comment>
<organism evidence="11 12">
    <name type="scientific">Acidaminobacter hydrogenoformans DSM 2784</name>
    <dbReference type="NCBI Taxonomy" id="1120920"/>
    <lineage>
        <taxon>Bacteria</taxon>
        <taxon>Bacillati</taxon>
        <taxon>Bacillota</taxon>
        <taxon>Clostridia</taxon>
        <taxon>Peptostreptococcales</taxon>
        <taxon>Acidaminobacteraceae</taxon>
        <taxon>Acidaminobacter</taxon>
    </lineage>
</organism>
<evidence type="ECO:0000256" key="5">
    <source>
        <dbReference type="ARBA" id="ARBA00022741"/>
    </source>
</evidence>
<dbReference type="NCBIfam" id="NF006821">
    <property type="entry name" value="PRK09344.1-3"/>
    <property type="match status" value="1"/>
</dbReference>
<keyword evidence="10" id="KW-0963">Cytoplasm</keyword>
<dbReference type="Pfam" id="PF01293">
    <property type="entry name" value="PEPCK_ATP"/>
    <property type="match status" value="1"/>
</dbReference>
<evidence type="ECO:0000256" key="10">
    <source>
        <dbReference type="HAMAP-Rule" id="MF_00453"/>
    </source>
</evidence>
<name>A0A1G5RRA5_9FIRM</name>
<keyword evidence="5 10" id="KW-0547">Nucleotide-binding</keyword>
<keyword evidence="10" id="KW-0464">Manganese</keyword>
<dbReference type="UniPathway" id="UPA00138"/>
<dbReference type="OrthoDB" id="9806325at2"/>
<dbReference type="PIRSF" id="PIRSF006294">
    <property type="entry name" value="PEP_crbxkin"/>
    <property type="match status" value="1"/>
</dbReference>
<dbReference type="CDD" id="cd00484">
    <property type="entry name" value="PEPCK_ATP"/>
    <property type="match status" value="1"/>
</dbReference>
<sequence>MDYTAYLKKLAIYNVGDVFDNLPPARLVEQALINREGVLSSTGALAIRTGKYTGRSPLDRFIVDSPNVHDKISWGKINQPMTEDVYWRIYYRLTAYLEDRDLYIFQGYSGTDPKHRIPISVINQYAWQNLFARQLFVRPSAEELENHVPEYTLLCVPGFNAFTNVDRTRSEAFVILNLEEKTVIIGGTRYAGEMKKAIFTVMNYLLPEAGVFPMHCSANINASGDTTLFFGLSGTGKTTLSADPSCQLIGDDEHGWSDEGVFNFEGGCYAKCIGLTRDKEPEIFDAVRFGAVLENVVMDPLTRISDFTTDQVTENTRAAYPLDFIPGAVPSGRGGHPKTILFLTADAFGVMPPISRLTTEQALYHFLSGYTSKLAGTERGVTEPEATFSTGFGEPFLPRNPMVYADLLRNRMDTYGTKAYLVNTGWVGGRYGTGSRIKLAYTRAMVGAAMNGDLDEVAFETEPFFGLSIPKACPGVPSEILNPRATWEDPAAYDAAAQALAERFSKNYEKFEKTKKDNLDKAAATKV</sequence>
<feature type="binding site" evidence="10">
    <location>
        <position position="442"/>
    </location>
    <ligand>
        <name>ATP</name>
        <dbReference type="ChEBI" id="CHEBI:30616"/>
    </ligand>
</feature>
<feature type="binding site" evidence="10">
    <location>
        <position position="317"/>
    </location>
    <ligand>
        <name>substrate</name>
    </ligand>
</feature>
<reference evidence="11 12" key="1">
    <citation type="submission" date="2016-10" db="EMBL/GenBank/DDBJ databases">
        <authorList>
            <person name="de Groot N.N."/>
        </authorList>
    </citation>
    <scope>NUCLEOTIDE SEQUENCE [LARGE SCALE GENOMIC DNA]</scope>
    <source>
        <strain evidence="11 12">DSM 2784</strain>
    </source>
</reference>
<keyword evidence="4 10" id="KW-0312">Gluconeogenesis</keyword>
<dbReference type="RefSeq" id="WP_092589117.1">
    <property type="nucleotide sequence ID" value="NZ_FMWL01000001.1"/>
</dbReference>
<dbReference type="SUPFAM" id="SSF53795">
    <property type="entry name" value="PEP carboxykinase-like"/>
    <property type="match status" value="1"/>
</dbReference>
<comment type="pathway">
    <text evidence="1 10">Carbohydrate biosynthesis; gluconeogenesis.</text>
</comment>
<dbReference type="GO" id="GO:0005829">
    <property type="term" value="C:cytosol"/>
    <property type="evidence" value="ECO:0007669"/>
    <property type="project" value="TreeGrafter"/>
</dbReference>
<dbReference type="InterPro" id="IPR001272">
    <property type="entry name" value="PEP_carboxykinase_ATP"/>
</dbReference>
<evidence type="ECO:0000256" key="2">
    <source>
        <dbReference type="ARBA" id="ARBA00006052"/>
    </source>
</evidence>
<evidence type="ECO:0000256" key="4">
    <source>
        <dbReference type="ARBA" id="ARBA00022432"/>
    </source>
</evidence>
<feature type="binding site" evidence="10">
    <location>
        <position position="252"/>
    </location>
    <ligand>
        <name>Mn(2+)</name>
        <dbReference type="ChEBI" id="CHEBI:29035"/>
    </ligand>
</feature>
<dbReference type="PANTHER" id="PTHR30031:SF0">
    <property type="entry name" value="PHOSPHOENOLPYRUVATE CARBOXYKINASE (ATP)"/>
    <property type="match status" value="1"/>
</dbReference>
<dbReference type="NCBIfam" id="NF006820">
    <property type="entry name" value="PRK09344.1-2"/>
    <property type="match status" value="1"/>
</dbReference>
<accession>A0A1G5RRA5</accession>
<dbReference type="Gene3D" id="3.90.228.20">
    <property type="match status" value="1"/>
</dbReference>
<feature type="binding site" evidence="10">
    <location>
        <position position="55"/>
    </location>
    <ligand>
        <name>substrate</name>
    </ligand>
</feature>
<keyword evidence="11" id="KW-0418">Kinase</keyword>
<dbReference type="AlphaFoldDB" id="A0A1G5RRA5"/>
<dbReference type="STRING" id="1120920.SAMN03080599_00309"/>
<comment type="similarity">
    <text evidence="2 10">Belongs to the phosphoenolpyruvate carboxykinase (ATP) family.</text>
</comment>
<comment type="function">
    <text evidence="10">Involved in the gluconeogenesis. Catalyzes the conversion of oxaloacetate (OAA) to phosphoenolpyruvate (PEP) through direct phosphoryl transfer between the nucleoside triphosphate and OAA.</text>
</comment>
<evidence type="ECO:0000313" key="12">
    <source>
        <dbReference type="Proteomes" id="UP000199208"/>
    </source>
</evidence>
<feature type="binding site" evidence="10">
    <location>
        <position position="196"/>
    </location>
    <ligand>
        <name>ATP</name>
        <dbReference type="ChEBI" id="CHEBI:30616"/>
    </ligand>
</feature>
<dbReference type="GO" id="GO:0004612">
    <property type="term" value="F:phosphoenolpyruvate carboxykinase (ATP) activity"/>
    <property type="evidence" value="ECO:0007669"/>
    <property type="project" value="UniProtKB-UniRule"/>
</dbReference>
<dbReference type="GO" id="GO:0006094">
    <property type="term" value="P:gluconeogenesis"/>
    <property type="evidence" value="ECO:0007669"/>
    <property type="project" value="UniProtKB-UniRule"/>
</dbReference>
<dbReference type="GO" id="GO:0046872">
    <property type="term" value="F:metal ion binding"/>
    <property type="evidence" value="ECO:0007669"/>
    <property type="project" value="UniProtKB-KW"/>
</dbReference>
<dbReference type="PANTHER" id="PTHR30031">
    <property type="entry name" value="PHOSPHOENOLPYRUVATE CARBOXYKINASE ATP"/>
    <property type="match status" value="1"/>
</dbReference>
<proteinExistence type="inferred from homology"/>
<feature type="binding site" evidence="10">
    <location>
        <position position="280"/>
    </location>
    <ligand>
        <name>ATP</name>
        <dbReference type="ChEBI" id="CHEBI:30616"/>
    </ligand>
</feature>
<evidence type="ECO:0000256" key="6">
    <source>
        <dbReference type="ARBA" id="ARBA00022793"/>
    </source>
</evidence>
<keyword evidence="11" id="KW-0808">Transferase</keyword>
<dbReference type="InterPro" id="IPR008210">
    <property type="entry name" value="PEP_carboxykinase_N"/>
</dbReference>
<keyword evidence="10" id="KW-0479">Metal-binding</keyword>
<keyword evidence="7 10" id="KW-0067">ATP-binding</keyword>
<feature type="binding site" evidence="10">
    <location>
        <begin position="436"/>
        <end position="437"/>
    </location>
    <ligand>
        <name>ATP</name>
        <dbReference type="ChEBI" id="CHEBI:30616"/>
    </ligand>
</feature>
<feature type="binding site" evidence="10">
    <location>
        <position position="190"/>
    </location>
    <ligand>
        <name>substrate</name>
    </ligand>
</feature>
<evidence type="ECO:0000256" key="1">
    <source>
        <dbReference type="ARBA" id="ARBA00004742"/>
    </source>
</evidence>
<dbReference type="InterPro" id="IPR015994">
    <property type="entry name" value="PEPCK_ATP_CS"/>
</dbReference>
<feature type="binding site" evidence="10">
    <location>
        <position position="196"/>
    </location>
    <ligand>
        <name>substrate</name>
    </ligand>
</feature>